<name>A0AAI8XLY5_MYCME</name>
<dbReference type="Gene3D" id="3.60.21.10">
    <property type="match status" value="1"/>
</dbReference>
<dbReference type="EMBL" id="AP027452">
    <property type="protein sequence ID" value="BDY27325.1"/>
    <property type="molecule type" value="Genomic_DNA"/>
</dbReference>
<protein>
    <recommendedName>
        <fullName evidence="2">Calcineurin-like phosphoesterase domain-containing protein</fullName>
    </recommendedName>
</protein>
<evidence type="ECO:0000313" key="4">
    <source>
        <dbReference type="Proteomes" id="UP001241092"/>
    </source>
</evidence>
<organism evidence="3 4">
    <name type="scientific">Mycolicibacterium mageritense</name>
    <name type="common">Mycobacterium mageritense</name>
    <dbReference type="NCBI Taxonomy" id="53462"/>
    <lineage>
        <taxon>Bacteria</taxon>
        <taxon>Bacillati</taxon>
        <taxon>Actinomycetota</taxon>
        <taxon>Actinomycetes</taxon>
        <taxon>Mycobacteriales</taxon>
        <taxon>Mycobacteriaceae</taxon>
        <taxon>Mycolicibacterium</taxon>
    </lineage>
</organism>
<dbReference type="InterPro" id="IPR029052">
    <property type="entry name" value="Metallo-depent_PP-like"/>
</dbReference>
<evidence type="ECO:0000256" key="1">
    <source>
        <dbReference type="SAM" id="MobiDB-lite"/>
    </source>
</evidence>
<gene>
    <name evidence="3" type="ORF">hbim_01248</name>
</gene>
<dbReference type="Proteomes" id="UP001241092">
    <property type="component" value="Chromosome"/>
</dbReference>
<dbReference type="AlphaFoldDB" id="A0AAI8XLY5"/>
<sequence length="477" mass="52999">MIEQFLNRDFMLAVTEGARTVLNKETSAHQRRGKKSPLDDYSSADLHELEEALGQAAAELGAPEPVPAAAADAPPPREDHIFLPHNQLMAILQSALEQAIAEHDPGKVSSQSPAAGRRRGGATPAITGSSLKGVELAPTVGNRRVWKKMEIATGKWAWLSDPRWALSLVNKIWRDACTGSHPFVDNPATIKVANDAVIIVIGDWGSGLPRARLVADQVAKELARDPHRQKVVIHLGDVYYSGTEREFRERFLDPWPVPKGSEVVSLTIPGNHELYSGGFAYFDVGLTDPRFARQQGCSYFAVETDHWQFLGLDTAYQDAGLFGGQTGWARDRIVNAPPDMRTCLLSHHQLFSAHENKNHPLRTQIEPVLATERVDAWLWGHEHRCIQYSPTTYNGHRLGFASCIGHGGVPEYLVMKEGQTAPAPWEYEYLKRFSTGLEPWGMFGFAVLDLHDERLDVRYIDEAGHEHHRVDQVGVAP</sequence>
<feature type="region of interest" description="Disordered" evidence="1">
    <location>
        <begin position="103"/>
        <end position="128"/>
    </location>
</feature>
<dbReference type="Pfam" id="PF00149">
    <property type="entry name" value="Metallophos"/>
    <property type="match status" value="1"/>
</dbReference>
<evidence type="ECO:0000259" key="2">
    <source>
        <dbReference type="Pfam" id="PF00149"/>
    </source>
</evidence>
<dbReference type="RefSeq" id="WP_229481131.1">
    <property type="nucleotide sequence ID" value="NZ_AP027452.1"/>
</dbReference>
<proteinExistence type="predicted"/>
<feature type="domain" description="Calcineurin-like phosphoesterase" evidence="2">
    <location>
        <begin position="198"/>
        <end position="385"/>
    </location>
</feature>
<evidence type="ECO:0000313" key="3">
    <source>
        <dbReference type="EMBL" id="BDY27325.1"/>
    </source>
</evidence>
<reference evidence="3" key="1">
    <citation type="submission" date="2023-03" db="EMBL/GenBank/DDBJ databases">
        <title>Draft genome sequence of a Mycolicibacterium mageritense strain H4_3_1 isolated from a hybrid biological-inorganic system reactor.</title>
        <authorList>
            <person name="Feng X."/>
            <person name="Kazama D."/>
            <person name="Sato K."/>
            <person name="Kobayashi H."/>
        </authorList>
    </citation>
    <scope>NUCLEOTIDE SEQUENCE</scope>
    <source>
        <strain evidence="3">H4_3_1</strain>
    </source>
</reference>
<dbReference type="GO" id="GO:0016787">
    <property type="term" value="F:hydrolase activity"/>
    <property type="evidence" value="ECO:0007669"/>
    <property type="project" value="InterPro"/>
</dbReference>
<dbReference type="InterPro" id="IPR004843">
    <property type="entry name" value="Calcineurin-like_PHP"/>
</dbReference>
<accession>A0AAI8XLY5</accession>
<dbReference type="SUPFAM" id="SSF56300">
    <property type="entry name" value="Metallo-dependent phosphatases"/>
    <property type="match status" value="1"/>
</dbReference>